<feature type="chain" id="PRO_5010296471" description="DUF3108 domain-containing protein" evidence="1">
    <location>
        <begin position="21"/>
        <end position="263"/>
    </location>
</feature>
<keyword evidence="1" id="KW-0732">Signal</keyword>
<sequence length="263" mass="28375">MHRSLSLFLCSLLSVGLASGETIPAKQQQGSLHAMLLIYTESGKLVGVADDTNVAHGKTWTARLTLRFRDGSVDDDTTVYTQRPDLHVISDHHIQKGPSFPKPMDMTVDTASGQVTYHEVKGGKDEVKTDHLDVPQDLANGLLGLVVQNFPRGVDEVKVGYIVAAPKPRLVKLAISRDGQVGFTIGGERRKANNFKIHFELGGIARVIAPIIGKEPGDLHIYALGGEAPTFMRLTGELYNGGTVYDLELSGPTWAKNAPAAAK</sequence>
<proteinExistence type="predicted"/>
<accession>A0A1H4PPL1</accession>
<evidence type="ECO:0008006" key="4">
    <source>
        <dbReference type="Google" id="ProtNLM"/>
    </source>
</evidence>
<evidence type="ECO:0000313" key="2">
    <source>
        <dbReference type="EMBL" id="SEC09377.1"/>
    </source>
</evidence>
<reference evidence="2 3" key="1">
    <citation type="submission" date="2016-10" db="EMBL/GenBank/DDBJ databases">
        <authorList>
            <person name="de Groot N.N."/>
        </authorList>
    </citation>
    <scope>NUCLEOTIDE SEQUENCE [LARGE SCALE GENOMIC DNA]</scope>
    <source>
        <strain evidence="2 3">AB35.6</strain>
    </source>
</reference>
<dbReference type="AlphaFoldDB" id="A0A1H4PPL1"/>
<organism evidence="2 3">
    <name type="scientific">Terriglobus roseus</name>
    <dbReference type="NCBI Taxonomy" id="392734"/>
    <lineage>
        <taxon>Bacteria</taxon>
        <taxon>Pseudomonadati</taxon>
        <taxon>Acidobacteriota</taxon>
        <taxon>Terriglobia</taxon>
        <taxon>Terriglobales</taxon>
        <taxon>Acidobacteriaceae</taxon>
        <taxon>Terriglobus</taxon>
    </lineage>
</organism>
<dbReference type="EMBL" id="FNSD01000001">
    <property type="protein sequence ID" value="SEC09377.1"/>
    <property type="molecule type" value="Genomic_DNA"/>
</dbReference>
<name>A0A1H4PPL1_9BACT</name>
<protein>
    <recommendedName>
        <fullName evidence="4">DUF3108 domain-containing protein</fullName>
    </recommendedName>
</protein>
<feature type="signal peptide" evidence="1">
    <location>
        <begin position="1"/>
        <end position="20"/>
    </location>
</feature>
<dbReference type="OrthoDB" id="112289at2"/>
<gene>
    <name evidence="2" type="ORF">SAMN05443244_2633</name>
</gene>
<evidence type="ECO:0000256" key="1">
    <source>
        <dbReference type="SAM" id="SignalP"/>
    </source>
</evidence>
<dbReference type="RefSeq" id="WP_083350519.1">
    <property type="nucleotide sequence ID" value="NZ_FNSD01000001.1"/>
</dbReference>
<dbReference type="Proteomes" id="UP000182409">
    <property type="component" value="Unassembled WGS sequence"/>
</dbReference>
<evidence type="ECO:0000313" key="3">
    <source>
        <dbReference type="Proteomes" id="UP000182409"/>
    </source>
</evidence>